<dbReference type="PROSITE" id="PS51367">
    <property type="entry name" value="THAUMATIN_2"/>
    <property type="match status" value="1"/>
</dbReference>
<evidence type="ECO:0000313" key="2">
    <source>
        <dbReference type="EMBL" id="ELR11741.1"/>
    </source>
</evidence>
<dbReference type="SUPFAM" id="SSF49870">
    <property type="entry name" value="Osmotin, thaumatin-like protein"/>
    <property type="match status" value="1"/>
</dbReference>
<dbReference type="PROSITE" id="PS51257">
    <property type="entry name" value="PROKAR_LIPOPROTEIN"/>
    <property type="match status" value="1"/>
</dbReference>
<dbReference type="InterPro" id="IPR037176">
    <property type="entry name" value="Osmotin/thaumatin-like_sf"/>
</dbReference>
<dbReference type="RefSeq" id="XP_004333754.1">
    <property type="nucleotide sequence ID" value="XM_004333706.1"/>
</dbReference>
<accession>L8GHS2</accession>
<dbReference type="InterPro" id="IPR001938">
    <property type="entry name" value="Thaumatin"/>
</dbReference>
<keyword evidence="1" id="KW-0732">Signal</keyword>
<feature type="chain" id="PRO_5003989536" evidence="1">
    <location>
        <begin position="22"/>
        <end position="155"/>
    </location>
</feature>
<dbReference type="GeneID" id="14912134"/>
<evidence type="ECO:0000256" key="1">
    <source>
        <dbReference type="SAM" id="SignalP"/>
    </source>
</evidence>
<protein>
    <submittedName>
        <fullName evidence="2">Uncharacterized protein</fullName>
    </submittedName>
</protein>
<evidence type="ECO:0000313" key="3">
    <source>
        <dbReference type="Proteomes" id="UP000011083"/>
    </source>
</evidence>
<dbReference type="AlphaFoldDB" id="L8GHS2"/>
<dbReference type="KEGG" id="acan:ACA1_261630"/>
<proteinExistence type="predicted"/>
<dbReference type="VEuPathDB" id="AmoebaDB:ACA1_261630"/>
<name>L8GHS2_ACACF</name>
<keyword evidence="3" id="KW-1185">Reference proteome</keyword>
<dbReference type="OrthoDB" id="430315at2759"/>
<sequence length="155" mass="16852">MSPARLLCVLLLAGALGCALATNIHVVNKCGFDTDVIYTANINEHPLPSRNLGTLRPGGSLQFRPTDTYFNLKNGYGGKTWAEFSINPKTWPGHDSYDLSVIPGYDIAMQILAPFGGFSPICTYPGCPDAFHYWNDYSKVHVVNSGGTFTVVFCA</sequence>
<dbReference type="Gene3D" id="2.60.110.10">
    <property type="entry name" value="Thaumatin"/>
    <property type="match status" value="1"/>
</dbReference>
<gene>
    <name evidence="2" type="ORF">ACA1_261630</name>
</gene>
<dbReference type="Proteomes" id="UP000011083">
    <property type="component" value="Unassembled WGS sequence"/>
</dbReference>
<reference evidence="2 3" key="1">
    <citation type="journal article" date="2013" name="Genome Biol.">
        <title>Genome of Acanthamoeba castellanii highlights extensive lateral gene transfer and early evolution of tyrosine kinase signaling.</title>
        <authorList>
            <person name="Clarke M."/>
            <person name="Lohan A.J."/>
            <person name="Liu B."/>
            <person name="Lagkouvardos I."/>
            <person name="Roy S."/>
            <person name="Zafar N."/>
            <person name="Bertelli C."/>
            <person name="Schilde C."/>
            <person name="Kianianmomeni A."/>
            <person name="Burglin T.R."/>
            <person name="Frech C."/>
            <person name="Turcotte B."/>
            <person name="Kopec K.O."/>
            <person name="Synnott J.M."/>
            <person name="Choo C."/>
            <person name="Paponov I."/>
            <person name="Finkler A."/>
            <person name="Soon Heng Tan C."/>
            <person name="Hutchins A.P."/>
            <person name="Weinmeier T."/>
            <person name="Rattei T."/>
            <person name="Chu J.S."/>
            <person name="Gimenez G."/>
            <person name="Irimia M."/>
            <person name="Rigden D.J."/>
            <person name="Fitzpatrick D.A."/>
            <person name="Lorenzo-Morales J."/>
            <person name="Bateman A."/>
            <person name="Chiu C.H."/>
            <person name="Tang P."/>
            <person name="Hegemann P."/>
            <person name="Fromm H."/>
            <person name="Raoult D."/>
            <person name="Greub G."/>
            <person name="Miranda-Saavedra D."/>
            <person name="Chen N."/>
            <person name="Nash P."/>
            <person name="Ginger M.L."/>
            <person name="Horn M."/>
            <person name="Schaap P."/>
            <person name="Caler L."/>
            <person name="Loftus B."/>
        </authorList>
    </citation>
    <scope>NUCLEOTIDE SEQUENCE [LARGE SCALE GENOMIC DNA]</scope>
    <source>
        <strain evidence="2 3">Neff</strain>
    </source>
</reference>
<feature type="signal peptide" evidence="1">
    <location>
        <begin position="1"/>
        <end position="21"/>
    </location>
</feature>
<organism evidence="2 3">
    <name type="scientific">Acanthamoeba castellanii (strain ATCC 30010 / Neff)</name>
    <dbReference type="NCBI Taxonomy" id="1257118"/>
    <lineage>
        <taxon>Eukaryota</taxon>
        <taxon>Amoebozoa</taxon>
        <taxon>Discosea</taxon>
        <taxon>Longamoebia</taxon>
        <taxon>Centramoebida</taxon>
        <taxon>Acanthamoebidae</taxon>
        <taxon>Acanthamoeba</taxon>
    </lineage>
</organism>
<dbReference type="EMBL" id="KB008148">
    <property type="protein sequence ID" value="ELR11741.1"/>
    <property type="molecule type" value="Genomic_DNA"/>
</dbReference>